<keyword evidence="2" id="KW-1185">Reference proteome</keyword>
<dbReference type="Proteomes" id="UP000774326">
    <property type="component" value="Unassembled WGS sequence"/>
</dbReference>
<name>A0A9P8QCY4_WICPI</name>
<organism evidence="1 2">
    <name type="scientific">Wickerhamomyces pijperi</name>
    <name type="common">Yeast</name>
    <name type="synonym">Pichia pijperi</name>
    <dbReference type="NCBI Taxonomy" id="599730"/>
    <lineage>
        <taxon>Eukaryota</taxon>
        <taxon>Fungi</taxon>
        <taxon>Dikarya</taxon>
        <taxon>Ascomycota</taxon>
        <taxon>Saccharomycotina</taxon>
        <taxon>Saccharomycetes</taxon>
        <taxon>Phaffomycetales</taxon>
        <taxon>Wickerhamomycetaceae</taxon>
        <taxon>Wickerhamomyces</taxon>
    </lineage>
</organism>
<proteinExistence type="predicted"/>
<dbReference type="EMBL" id="JAEUBG010000168">
    <property type="protein sequence ID" value="KAH3688742.1"/>
    <property type="molecule type" value="Genomic_DNA"/>
</dbReference>
<evidence type="ECO:0000313" key="1">
    <source>
        <dbReference type="EMBL" id="KAH3688742.1"/>
    </source>
</evidence>
<evidence type="ECO:0000313" key="2">
    <source>
        <dbReference type="Proteomes" id="UP000774326"/>
    </source>
</evidence>
<comment type="caution">
    <text evidence="1">The sequence shown here is derived from an EMBL/GenBank/DDBJ whole genome shotgun (WGS) entry which is preliminary data.</text>
</comment>
<dbReference type="AlphaFoldDB" id="A0A9P8QCY4"/>
<protein>
    <submittedName>
        <fullName evidence="1">Uncharacterized protein</fullName>
    </submittedName>
</protein>
<sequence length="128" mass="14487">MLESKAISGETLFMNSINWNSCGRELASGYTSSNVCRLDNRRFKNALISNIAIFKDSRRGKFKRSKTKARSLSLRVPSMRSSLRSGYVWPLILSLDISNSSMKYGLKSSEPVKTLLMERTPWNKCNLG</sequence>
<accession>A0A9P8QCY4</accession>
<reference evidence="1" key="2">
    <citation type="submission" date="2021-01" db="EMBL/GenBank/DDBJ databases">
        <authorList>
            <person name="Schikora-Tamarit M.A."/>
        </authorList>
    </citation>
    <scope>NUCLEOTIDE SEQUENCE</scope>
    <source>
        <strain evidence="1">CBS2887</strain>
    </source>
</reference>
<reference evidence="1" key="1">
    <citation type="journal article" date="2021" name="Open Biol.">
        <title>Shared evolutionary footprints suggest mitochondrial oxidative damage underlies multiple complex I losses in fungi.</title>
        <authorList>
            <person name="Schikora-Tamarit M.A."/>
            <person name="Marcet-Houben M."/>
            <person name="Nosek J."/>
            <person name="Gabaldon T."/>
        </authorList>
    </citation>
    <scope>NUCLEOTIDE SEQUENCE</scope>
    <source>
        <strain evidence="1">CBS2887</strain>
    </source>
</reference>
<gene>
    <name evidence="1" type="ORF">WICPIJ_000249</name>
</gene>